<dbReference type="EMBL" id="BJWL01000006">
    <property type="protein sequence ID" value="GFY88396.1"/>
    <property type="molecule type" value="Genomic_DNA"/>
</dbReference>
<keyword evidence="9" id="KW-0449">Lipoprotein</keyword>
<feature type="chain" id="PRO_5029643722" evidence="11">
    <location>
        <begin position="24"/>
        <end position="679"/>
    </location>
</feature>
<evidence type="ECO:0000256" key="9">
    <source>
        <dbReference type="ARBA" id="ARBA00023288"/>
    </source>
</evidence>
<organism evidence="13 14">
    <name type="scientific">Actinidia rufa</name>
    <dbReference type="NCBI Taxonomy" id="165716"/>
    <lineage>
        <taxon>Eukaryota</taxon>
        <taxon>Viridiplantae</taxon>
        <taxon>Streptophyta</taxon>
        <taxon>Embryophyta</taxon>
        <taxon>Tracheophyta</taxon>
        <taxon>Spermatophyta</taxon>
        <taxon>Magnoliopsida</taxon>
        <taxon>eudicotyledons</taxon>
        <taxon>Gunneridae</taxon>
        <taxon>Pentapetalae</taxon>
        <taxon>asterids</taxon>
        <taxon>Ericales</taxon>
        <taxon>Actinidiaceae</taxon>
        <taxon>Actinidia</taxon>
    </lineage>
</organism>
<evidence type="ECO:0000259" key="12">
    <source>
        <dbReference type="Pfam" id="PF07995"/>
    </source>
</evidence>
<keyword evidence="4 11" id="KW-0732">Signal</keyword>
<dbReference type="OrthoDB" id="10266706at2759"/>
<dbReference type="GO" id="GO:0005886">
    <property type="term" value="C:plasma membrane"/>
    <property type="evidence" value="ECO:0007669"/>
    <property type="project" value="UniProtKB-SubCell"/>
</dbReference>
<name>A0A7J0EQB8_9ERIC</name>
<dbReference type="GO" id="GO:0016491">
    <property type="term" value="F:oxidoreductase activity"/>
    <property type="evidence" value="ECO:0007669"/>
    <property type="project" value="UniProtKB-KW"/>
</dbReference>
<evidence type="ECO:0000256" key="10">
    <source>
        <dbReference type="ARBA" id="ARBA00061483"/>
    </source>
</evidence>
<evidence type="ECO:0000256" key="8">
    <source>
        <dbReference type="ARBA" id="ARBA00023180"/>
    </source>
</evidence>
<dbReference type="FunFam" id="2.120.10.30:FF:000067">
    <property type="entry name" value="HHIP-like 1"/>
    <property type="match status" value="1"/>
</dbReference>
<gene>
    <name evidence="13" type="ORF">Acr_06g0003360</name>
</gene>
<evidence type="ECO:0000256" key="1">
    <source>
        <dbReference type="ARBA" id="ARBA00001931"/>
    </source>
</evidence>
<evidence type="ECO:0000256" key="11">
    <source>
        <dbReference type="SAM" id="SignalP"/>
    </source>
</evidence>
<comment type="cofactor">
    <cofactor evidence="1">
        <name>pyrroloquinoline quinone</name>
        <dbReference type="ChEBI" id="CHEBI:58442"/>
    </cofactor>
</comment>
<evidence type="ECO:0000256" key="5">
    <source>
        <dbReference type="ARBA" id="ARBA00022891"/>
    </source>
</evidence>
<proteinExistence type="inferred from homology"/>
<evidence type="ECO:0000313" key="13">
    <source>
        <dbReference type="EMBL" id="GFY88396.1"/>
    </source>
</evidence>
<dbReference type="Gene3D" id="2.120.10.30">
    <property type="entry name" value="TolB, C-terminal domain"/>
    <property type="match status" value="1"/>
</dbReference>
<dbReference type="PANTHER" id="PTHR19328">
    <property type="entry name" value="HEDGEHOG-INTERACTING PROTEIN"/>
    <property type="match status" value="1"/>
</dbReference>
<evidence type="ECO:0000313" key="14">
    <source>
        <dbReference type="Proteomes" id="UP000585474"/>
    </source>
</evidence>
<dbReference type="AlphaFoldDB" id="A0A7J0EQB8"/>
<comment type="subcellular location">
    <subcellularLocation>
        <location evidence="2">Cell membrane</location>
        <topology evidence="2">Lipid-anchor</topology>
    </subcellularLocation>
</comment>
<dbReference type="Proteomes" id="UP000585474">
    <property type="component" value="Unassembled WGS sequence"/>
</dbReference>
<keyword evidence="5" id="KW-0634">PQQ</keyword>
<evidence type="ECO:0000256" key="2">
    <source>
        <dbReference type="ARBA" id="ARBA00004193"/>
    </source>
</evidence>
<keyword evidence="6" id="KW-0560">Oxidoreductase</keyword>
<dbReference type="PANTHER" id="PTHR19328:SF60">
    <property type="entry name" value="HIPL1 PROTEIN-LIKE"/>
    <property type="match status" value="1"/>
</dbReference>
<comment type="similarity">
    <text evidence="10">Belongs to the PQQ oxidoreductase GdhB family.</text>
</comment>
<accession>A0A7J0EQB8</accession>
<dbReference type="InterPro" id="IPR012938">
    <property type="entry name" value="Glc/Sorbosone_DH"/>
</dbReference>
<keyword evidence="14" id="KW-1185">Reference proteome</keyword>
<dbReference type="Pfam" id="PF07995">
    <property type="entry name" value="GSDH"/>
    <property type="match status" value="1"/>
</dbReference>
<comment type="caution">
    <text evidence="13">The sequence shown here is derived from an EMBL/GenBank/DDBJ whole genome shotgun (WGS) entry which is preliminary data.</text>
</comment>
<sequence>MDGFLSFLFLFCLLLLLPFPASSLPLCADLRAPVIPKTPLVFCPYNGRICCDSAKDLRLQKQFQAMSISDSGCASVVQSILCASCDQFAAELFRVDLGPRPVPILCNSTFSTSSSFCSNVWDACQNTSIKNSPFAPSLQGSIGVPQNSTSTKLTDLWQSKSDFCDAFGGESLCFDGKPVSLDTGTPAVPPKGMCLEKIGDGQYINMVSHPDSSNRAFFSSQAGKIWLATIPEQGSGEALGIDESSPFVDLTDEVLLDTRFGMFGLAFHPNFARNGRFFASFNCDKVKSPSCSGRCSCNSDVNCDPSKVSPSNGVQPCQYHSVIAEFTTNGTASEPSTAKSAKPSEVRRIFTMGLPFSSNHGGQILFGPKDGYLYFMMGDGGSKGDPYNFAQNKKSVLGKILRLDVDNIPSPEEIIELGLWGNYSIPQDNPYTNDKDLEPAIWALGLRNPWRCSFDSERPSYFLCADVGQDRYEEVDLITKGGNYGWSIYEGPLVFNLDQQSSLGNASANSTVDLIFPVLGYNHSEINKNLGSAAISGGYFYRSTTDPCFYLYGDLYASAIWAAAETPSKSGNFTPSSIPFSCAADSPMECRSVPNSGLAALEYIFSFGEDNRNDVFILASSGVYRVVRPSRCNYACSKENGTVFGSPSPPPSPSNKAAALSKELMLFVSSLLILAFTLS</sequence>
<dbReference type="InterPro" id="IPR011042">
    <property type="entry name" value="6-blade_b-propeller_TolB-like"/>
</dbReference>
<evidence type="ECO:0000256" key="7">
    <source>
        <dbReference type="ARBA" id="ARBA00023136"/>
    </source>
</evidence>
<evidence type="ECO:0000256" key="4">
    <source>
        <dbReference type="ARBA" id="ARBA00022729"/>
    </source>
</evidence>
<reference evidence="13 14" key="1">
    <citation type="submission" date="2019-07" db="EMBL/GenBank/DDBJ databases">
        <title>De Novo Assembly of kiwifruit Actinidia rufa.</title>
        <authorList>
            <person name="Sugita-Konishi S."/>
            <person name="Sato K."/>
            <person name="Mori E."/>
            <person name="Abe Y."/>
            <person name="Kisaki G."/>
            <person name="Hamano K."/>
            <person name="Suezawa K."/>
            <person name="Otani M."/>
            <person name="Fukuda T."/>
            <person name="Manabe T."/>
            <person name="Gomi K."/>
            <person name="Tabuchi M."/>
            <person name="Akimitsu K."/>
            <person name="Kataoka I."/>
        </authorList>
    </citation>
    <scope>NUCLEOTIDE SEQUENCE [LARGE SCALE GENOMIC DNA]</scope>
    <source>
        <strain evidence="14">cv. Fuchu</strain>
    </source>
</reference>
<evidence type="ECO:0000256" key="3">
    <source>
        <dbReference type="ARBA" id="ARBA00022475"/>
    </source>
</evidence>
<feature type="domain" description="Glucose/Sorbosone dehydrogenase" evidence="12">
    <location>
        <begin position="247"/>
        <end position="544"/>
    </location>
</feature>
<dbReference type="InterPro" id="IPR011041">
    <property type="entry name" value="Quinoprot_gluc/sorb_DH_b-prop"/>
</dbReference>
<evidence type="ECO:0000256" key="6">
    <source>
        <dbReference type="ARBA" id="ARBA00023002"/>
    </source>
</evidence>
<keyword evidence="7" id="KW-0472">Membrane</keyword>
<dbReference type="SUPFAM" id="SSF50952">
    <property type="entry name" value="Soluble quinoprotein glucose dehydrogenase"/>
    <property type="match status" value="1"/>
</dbReference>
<keyword evidence="3" id="KW-1003">Cell membrane</keyword>
<feature type="signal peptide" evidence="11">
    <location>
        <begin position="1"/>
        <end position="23"/>
    </location>
</feature>
<keyword evidence="8" id="KW-0325">Glycoprotein</keyword>
<protein>
    <submittedName>
        <fullName evidence="13">Catalytics</fullName>
    </submittedName>
</protein>